<dbReference type="EMBL" id="JADOEL010000005">
    <property type="protein sequence ID" value="MBF8177697.1"/>
    <property type="molecule type" value="Genomic_DNA"/>
</dbReference>
<comment type="caution">
    <text evidence="1">The sequence shown here is derived from an EMBL/GenBank/DDBJ whole genome shotgun (WGS) entry which is preliminary data.</text>
</comment>
<name>A0ABS0ES82_9BURK</name>
<organism evidence="1 2">
    <name type="scientific">Herminiimonas contaminans</name>
    <dbReference type="NCBI Taxonomy" id="1111140"/>
    <lineage>
        <taxon>Bacteria</taxon>
        <taxon>Pseudomonadati</taxon>
        <taxon>Pseudomonadota</taxon>
        <taxon>Betaproteobacteria</taxon>
        <taxon>Burkholderiales</taxon>
        <taxon>Oxalobacteraceae</taxon>
        <taxon>Herminiimonas</taxon>
    </lineage>
</organism>
<protein>
    <submittedName>
        <fullName evidence="1">Uncharacterized protein</fullName>
    </submittedName>
</protein>
<evidence type="ECO:0000313" key="2">
    <source>
        <dbReference type="Proteomes" id="UP000657372"/>
    </source>
</evidence>
<reference evidence="1 2" key="1">
    <citation type="submission" date="2020-11" db="EMBL/GenBank/DDBJ databases">
        <title>WGS of Herminiimonas contaminans strain Marseille-Q4544 isolated from planarians Schmidtea mediterranea.</title>
        <authorList>
            <person name="Kangale L."/>
        </authorList>
    </citation>
    <scope>NUCLEOTIDE SEQUENCE [LARGE SCALE GENOMIC DNA]</scope>
    <source>
        <strain evidence="1 2">Marseille-Q4544</strain>
    </source>
</reference>
<keyword evidence="2" id="KW-1185">Reference proteome</keyword>
<evidence type="ECO:0000313" key="1">
    <source>
        <dbReference type="EMBL" id="MBF8177697.1"/>
    </source>
</evidence>
<dbReference type="Proteomes" id="UP000657372">
    <property type="component" value="Unassembled WGS sequence"/>
</dbReference>
<gene>
    <name evidence="1" type="ORF">IXC47_08395</name>
</gene>
<sequence length="74" mass="8292">MARVLAWSEGYAITMHGSFTRDLYLLAVPWADRVCEPEHPPSEKPHGRLAWTPLYALQSQQSPVQASEQKGGDQ</sequence>
<proteinExistence type="predicted"/>
<accession>A0ABS0ES82</accession>